<dbReference type="GO" id="GO:0005886">
    <property type="term" value="C:plasma membrane"/>
    <property type="evidence" value="ECO:0007669"/>
    <property type="project" value="TreeGrafter"/>
</dbReference>
<dbReference type="GO" id="GO:0004875">
    <property type="term" value="F:complement receptor activity"/>
    <property type="evidence" value="ECO:0007669"/>
    <property type="project" value="TreeGrafter"/>
</dbReference>
<evidence type="ECO:0000256" key="4">
    <source>
        <dbReference type="ARBA" id="ARBA00022989"/>
    </source>
</evidence>
<comment type="similarity">
    <text evidence="10">Belongs to the chemokine-like receptor (CMKLR) family.</text>
</comment>
<comment type="subcellular location">
    <subcellularLocation>
        <location evidence="1">Membrane</location>
        <topology evidence="1">Multi-pass membrane protein</topology>
    </subcellularLocation>
</comment>
<dbReference type="InterPro" id="IPR000276">
    <property type="entry name" value="GPCR_Rhodpsn"/>
</dbReference>
<feature type="transmembrane region" description="Helical" evidence="12">
    <location>
        <begin position="91"/>
        <end position="113"/>
    </location>
</feature>
<keyword evidence="6 12" id="KW-0472">Membrane</keyword>
<dbReference type="GO" id="GO:0004930">
    <property type="term" value="F:G protein-coupled receptor activity"/>
    <property type="evidence" value="ECO:0007669"/>
    <property type="project" value="UniProtKB-KW"/>
</dbReference>
<evidence type="ECO:0000256" key="8">
    <source>
        <dbReference type="ARBA" id="ARBA00023170"/>
    </source>
</evidence>
<sequence length="439" mass="49635">MLSLYLSWFRLEDSFHLEEIPHHNPYPTMTSLVSPVCLASSGSSPAVGLNCVTTGWGRTGQTYSMVNSTETAVPPKNQTDTSSLNMTINTVMLVINCVVALVGIVGNGLVIYVTGFRMKRTVNSVWFLNLAVADFLFTTFLIFNIISLAQGYHWPFGEFMCKLKAIMSVSNMFASIFFLAVISLDRCLCTWVVVWSQNHRTVRKAQLTCVIIWLAALACSIPFGHFRKIYNPHPQFYFCAQFHLANTLALTNFRFTVGFLIPILVITASYVAIGMRTRRFNRERSRKSFRIIIAIILAFVICWIPFHVNKYIEEYAFHHTRNIRRFLGPLSLSLSTANSCLNPVLYVFMCDDFMKKLRQSLFHVLETALAEDFLYFASNPSLSNLSRILSRSDSRPSVQMNETPASYPEVFSAVATSDDSDKTTRGQHPACESTAYRPV</sequence>
<evidence type="ECO:0000313" key="14">
    <source>
        <dbReference type="EMBL" id="KAJ3598218.1"/>
    </source>
</evidence>
<keyword evidence="3 12" id="KW-0812">Transmembrane</keyword>
<dbReference type="OrthoDB" id="6088892at2759"/>
<name>A0A9Q0E330_9TELE</name>
<keyword evidence="4 12" id="KW-1133">Transmembrane helix</keyword>
<dbReference type="CDD" id="cd14974">
    <property type="entry name" value="7tmA_Anaphylatoxin_R-like"/>
    <property type="match status" value="1"/>
</dbReference>
<keyword evidence="15" id="KW-1185">Reference proteome</keyword>
<feature type="transmembrane region" description="Helical" evidence="12">
    <location>
        <begin position="326"/>
        <end position="348"/>
    </location>
</feature>
<feature type="region of interest" description="Disordered" evidence="11">
    <location>
        <begin position="415"/>
        <end position="439"/>
    </location>
</feature>
<dbReference type="SUPFAM" id="SSF50494">
    <property type="entry name" value="Trypsin-like serine proteases"/>
    <property type="match status" value="1"/>
</dbReference>
<keyword evidence="5" id="KW-0297">G-protein coupled receptor</keyword>
<dbReference type="GO" id="GO:0006508">
    <property type="term" value="P:proteolysis"/>
    <property type="evidence" value="ECO:0007669"/>
    <property type="project" value="InterPro"/>
</dbReference>
<dbReference type="PRINTS" id="PR00526">
    <property type="entry name" value="FMETLEUPHER"/>
</dbReference>
<organism evidence="14 15">
    <name type="scientific">Muraenolepis orangiensis</name>
    <name type="common">Patagonian moray cod</name>
    <dbReference type="NCBI Taxonomy" id="630683"/>
    <lineage>
        <taxon>Eukaryota</taxon>
        <taxon>Metazoa</taxon>
        <taxon>Chordata</taxon>
        <taxon>Craniata</taxon>
        <taxon>Vertebrata</taxon>
        <taxon>Euteleostomi</taxon>
        <taxon>Actinopterygii</taxon>
        <taxon>Neopterygii</taxon>
        <taxon>Teleostei</taxon>
        <taxon>Neoteleostei</taxon>
        <taxon>Acanthomorphata</taxon>
        <taxon>Zeiogadaria</taxon>
        <taxon>Gadariae</taxon>
        <taxon>Gadiformes</taxon>
        <taxon>Muraenolepidoidei</taxon>
        <taxon>Muraenolepididae</taxon>
        <taxon>Muraenolepis</taxon>
    </lineage>
</organism>
<evidence type="ECO:0000259" key="13">
    <source>
        <dbReference type="PROSITE" id="PS50262"/>
    </source>
</evidence>
<evidence type="ECO:0000256" key="7">
    <source>
        <dbReference type="ARBA" id="ARBA00023157"/>
    </source>
</evidence>
<keyword evidence="9" id="KW-0807">Transducer</keyword>
<dbReference type="PANTHER" id="PTHR24225">
    <property type="entry name" value="CHEMOTACTIC RECEPTOR"/>
    <property type="match status" value="1"/>
</dbReference>
<reference evidence="14" key="1">
    <citation type="submission" date="2022-07" db="EMBL/GenBank/DDBJ databases">
        <title>Chromosome-level genome of Muraenolepis orangiensis.</title>
        <authorList>
            <person name="Kim J."/>
        </authorList>
    </citation>
    <scope>NUCLEOTIDE SEQUENCE</scope>
    <source>
        <strain evidence="14">KU_S4_2022</strain>
        <tissue evidence="14">Muscle</tissue>
    </source>
</reference>
<comment type="caution">
    <text evidence="14">The sequence shown here is derived from an EMBL/GenBank/DDBJ whole genome shotgun (WGS) entry which is preliminary data.</text>
</comment>
<protein>
    <recommendedName>
        <fullName evidence="13">G-protein coupled receptors family 1 profile domain-containing protein</fullName>
    </recommendedName>
</protein>
<dbReference type="GO" id="GO:0004252">
    <property type="term" value="F:serine-type endopeptidase activity"/>
    <property type="evidence" value="ECO:0007669"/>
    <property type="project" value="InterPro"/>
</dbReference>
<dbReference type="GO" id="GO:0007200">
    <property type="term" value="P:phospholipase C-activating G protein-coupled receptor signaling pathway"/>
    <property type="evidence" value="ECO:0007669"/>
    <property type="project" value="TreeGrafter"/>
</dbReference>
<feature type="transmembrane region" description="Helical" evidence="12">
    <location>
        <begin position="207"/>
        <end position="226"/>
    </location>
</feature>
<evidence type="ECO:0000313" key="15">
    <source>
        <dbReference type="Proteomes" id="UP001148018"/>
    </source>
</evidence>
<evidence type="ECO:0000256" key="2">
    <source>
        <dbReference type="ARBA" id="ARBA00022500"/>
    </source>
</evidence>
<dbReference type="PANTHER" id="PTHR24225:SF24">
    <property type="entry name" value="G-PROTEIN COUPLED RECEPTORS FAMILY 1 PROFILE DOMAIN-CONTAINING PROTEIN"/>
    <property type="match status" value="1"/>
</dbReference>
<evidence type="ECO:0000256" key="11">
    <source>
        <dbReference type="SAM" id="MobiDB-lite"/>
    </source>
</evidence>
<evidence type="ECO:0000256" key="1">
    <source>
        <dbReference type="ARBA" id="ARBA00004141"/>
    </source>
</evidence>
<dbReference type="GO" id="GO:0006954">
    <property type="term" value="P:inflammatory response"/>
    <property type="evidence" value="ECO:0007669"/>
    <property type="project" value="TreeGrafter"/>
</dbReference>
<dbReference type="InterPro" id="IPR017452">
    <property type="entry name" value="GPCR_Rhodpsn_7TM"/>
</dbReference>
<dbReference type="SUPFAM" id="SSF81321">
    <property type="entry name" value="Family A G protein-coupled receptor-like"/>
    <property type="match status" value="1"/>
</dbReference>
<dbReference type="GO" id="GO:0006935">
    <property type="term" value="P:chemotaxis"/>
    <property type="evidence" value="ECO:0007669"/>
    <property type="project" value="UniProtKB-KW"/>
</dbReference>
<feature type="transmembrane region" description="Helical" evidence="12">
    <location>
        <begin position="172"/>
        <end position="195"/>
    </location>
</feature>
<feature type="transmembrane region" description="Helical" evidence="12">
    <location>
        <begin position="287"/>
        <end position="306"/>
    </location>
</feature>
<feature type="transmembrane region" description="Helical" evidence="12">
    <location>
        <begin position="253"/>
        <end position="275"/>
    </location>
</feature>
<dbReference type="FunFam" id="1.20.1070.10:FF:000034">
    <property type="entry name" value="G-protein coupled receptor 1"/>
    <property type="match status" value="1"/>
</dbReference>
<accession>A0A9Q0E330</accession>
<evidence type="ECO:0000256" key="5">
    <source>
        <dbReference type="ARBA" id="ARBA00023040"/>
    </source>
</evidence>
<keyword evidence="8" id="KW-0675">Receptor</keyword>
<dbReference type="InterPro" id="IPR000826">
    <property type="entry name" value="Formyl_rcpt-rel"/>
</dbReference>
<dbReference type="AlphaFoldDB" id="A0A9Q0E330"/>
<evidence type="ECO:0000256" key="3">
    <source>
        <dbReference type="ARBA" id="ARBA00022692"/>
    </source>
</evidence>
<dbReference type="EMBL" id="JANIIK010000109">
    <property type="protein sequence ID" value="KAJ3598218.1"/>
    <property type="molecule type" value="Genomic_DNA"/>
</dbReference>
<feature type="transmembrane region" description="Helical" evidence="12">
    <location>
        <begin position="125"/>
        <end position="152"/>
    </location>
</feature>
<dbReference type="Pfam" id="PF00089">
    <property type="entry name" value="Trypsin"/>
    <property type="match status" value="1"/>
</dbReference>
<dbReference type="Proteomes" id="UP001148018">
    <property type="component" value="Unassembled WGS sequence"/>
</dbReference>
<dbReference type="InterPro" id="IPR001254">
    <property type="entry name" value="Trypsin_dom"/>
</dbReference>
<feature type="domain" description="G-protein coupled receptors family 1 profile" evidence="13">
    <location>
        <begin position="106"/>
        <end position="346"/>
    </location>
</feature>
<keyword evidence="7" id="KW-1015">Disulfide bond</keyword>
<keyword evidence="2" id="KW-0145">Chemotaxis</keyword>
<proteinExistence type="inferred from homology"/>
<dbReference type="PRINTS" id="PR00237">
    <property type="entry name" value="GPCRRHODOPSN"/>
</dbReference>
<dbReference type="GO" id="GO:0007204">
    <property type="term" value="P:positive regulation of cytosolic calcium ion concentration"/>
    <property type="evidence" value="ECO:0007669"/>
    <property type="project" value="TreeGrafter"/>
</dbReference>
<evidence type="ECO:0000256" key="10">
    <source>
        <dbReference type="ARBA" id="ARBA00025736"/>
    </source>
</evidence>
<dbReference type="PROSITE" id="PS50262">
    <property type="entry name" value="G_PROTEIN_RECEP_F1_2"/>
    <property type="match status" value="1"/>
</dbReference>
<dbReference type="Pfam" id="PF00001">
    <property type="entry name" value="7tm_1"/>
    <property type="match status" value="1"/>
</dbReference>
<dbReference type="Gene3D" id="1.20.1070.10">
    <property type="entry name" value="Rhodopsin 7-helix transmembrane proteins"/>
    <property type="match status" value="1"/>
</dbReference>
<evidence type="ECO:0000256" key="6">
    <source>
        <dbReference type="ARBA" id="ARBA00023136"/>
    </source>
</evidence>
<evidence type="ECO:0000256" key="9">
    <source>
        <dbReference type="ARBA" id="ARBA00023224"/>
    </source>
</evidence>
<gene>
    <name evidence="14" type="ORF">NHX12_001729</name>
</gene>
<dbReference type="InterPro" id="IPR009003">
    <property type="entry name" value="Peptidase_S1_PA"/>
</dbReference>
<evidence type="ECO:0000256" key="12">
    <source>
        <dbReference type="SAM" id="Phobius"/>
    </source>
</evidence>